<accession>A0A290Z9U0</accession>
<feature type="transmembrane region" description="Helical" evidence="7">
    <location>
        <begin position="386"/>
        <end position="408"/>
    </location>
</feature>
<evidence type="ECO:0000313" key="8">
    <source>
        <dbReference type="EMBL" id="ATE55777.1"/>
    </source>
</evidence>
<organism evidence="8 9">
    <name type="scientific">Actinosynnema pretiosum</name>
    <dbReference type="NCBI Taxonomy" id="42197"/>
    <lineage>
        <taxon>Bacteria</taxon>
        <taxon>Bacillati</taxon>
        <taxon>Actinomycetota</taxon>
        <taxon>Actinomycetes</taxon>
        <taxon>Pseudonocardiales</taxon>
        <taxon>Pseudonocardiaceae</taxon>
        <taxon>Actinosynnema</taxon>
    </lineage>
</organism>
<feature type="transmembrane region" description="Helical" evidence="7">
    <location>
        <begin position="17"/>
        <end position="43"/>
    </location>
</feature>
<keyword evidence="2" id="KW-0813">Transport</keyword>
<evidence type="ECO:0000256" key="6">
    <source>
        <dbReference type="ARBA" id="ARBA00023136"/>
    </source>
</evidence>
<dbReference type="KEGG" id="apre:CNX65_22905"/>
<feature type="transmembrane region" description="Helical" evidence="7">
    <location>
        <begin position="50"/>
        <end position="72"/>
    </location>
</feature>
<dbReference type="InterPro" id="IPR011701">
    <property type="entry name" value="MFS"/>
</dbReference>
<name>A0A290Z9U0_9PSEU</name>
<dbReference type="PANTHER" id="PTHR23517:SF2">
    <property type="entry name" value="MULTIDRUG RESISTANCE PROTEIN MDTH"/>
    <property type="match status" value="1"/>
</dbReference>
<dbReference type="PANTHER" id="PTHR23517">
    <property type="entry name" value="RESISTANCE PROTEIN MDTM, PUTATIVE-RELATED-RELATED"/>
    <property type="match status" value="1"/>
</dbReference>
<feature type="transmembrane region" description="Helical" evidence="7">
    <location>
        <begin position="356"/>
        <end position="374"/>
    </location>
</feature>
<protein>
    <submittedName>
        <fullName evidence="8">MFS transporter</fullName>
    </submittedName>
</protein>
<dbReference type="SUPFAM" id="SSF103473">
    <property type="entry name" value="MFS general substrate transporter"/>
    <property type="match status" value="1"/>
</dbReference>
<evidence type="ECO:0000256" key="2">
    <source>
        <dbReference type="ARBA" id="ARBA00022448"/>
    </source>
</evidence>
<dbReference type="EMBL" id="CP023445">
    <property type="protein sequence ID" value="ATE55777.1"/>
    <property type="molecule type" value="Genomic_DNA"/>
</dbReference>
<feature type="transmembrane region" description="Helical" evidence="7">
    <location>
        <begin position="260"/>
        <end position="282"/>
    </location>
</feature>
<feature type="transmembrane region" description="Helical" evidence="7">
    <location>
        <begin position="294"/>
        <end position="312"/>
    </location>
</feature>
<keyword evidence="5 7" id="KW-1133">Transmembrane helix</keyword>
<keyword evidence="4 7" id="KW-0812">Transmembrane</keyword>
<dbReference type="GO" id="GO:0005886">
    <property type="term" value="C:plasma membrane"/>
    <property type="evidence" value="ECO:0007669"/>
    <property type="project" value="UniProtKB-SubCell"/>
</dbReference>
<keyword evidence="3" id="KW-1003">Cell membrane</keyword>
<evidence type="ECO:0000256" key="3">
    <source>
        <dbReference type="ARBA" id="ARBA00022475"/>
    </source>
</evidence>
<feature type="transmembrane region" description="Helical" evidence="7">
    <location>
        <begin position="318"/>
        <end position="335"/>
    </location>
</feature>
<evidence type="ECO:0000256" key="1">
    <source>
        <dbReference type="ARBA" id="ARBA00004651"/>
    </source>
</evidence>
<feature type="transmembrane region" description="Helical" evidence="7">
    <location>
        <begin position="92"/>
        <end position="116"/>
    </location>
</feature>
<evidence type="ECO:0000256" key="7">
    <source>
        <dbReference type="SAM" id="Phobius"/>
    </source>
</evidence>
<reference evidence="8" key="1">
    <citation type="submission" date="2017-09" db="EMBL/GenBank/DDBJ databases">
        <title>Complete Genome Sequence of ansamitocin-producing Bacterium Actinosynnema pretiosum X47.</title>
        <authorList>
            <person name="Cao G."/>
            <person name="Zong G."/>
            <person name="Zhong C."/>
            <person name="Fu J."/>
        </authorList>
    </citation>
    <scope>NUCLEOTIDE SEQUENCE [LARGE SCALE GENOMIC DNA]</scope>
    <source>
        <strain evidence="8">X47</strain>
    </source>
</reference>
<dbReference type="Pfam" id="PF07690">
    <property type="entry name" value="MFS_1"/>
    <property type="match status" value="1"/>
</dbReference>
<evidence type="ECO:0000313" key="9">
    <source>
        <dbReference type="Proteomes" id="UP000218505"/>
    </source>
</evidence>
<dbReference type="InterPro" id="IPR050171">
    <property type="entry name" value="MFS_Transporters"/>
</dbReference>
<dbReference type="InterPro" id="IPR036259">
    <property type="entry name" value="MFS_trans_sf"/>
</dbReference>
<feature type="transmembrane region" description="Helical" evidence="7">
    <location>
        <begin position="149"/>
        <end position="167"/>
    </location>
</feature>
<dbReference type="InterPro" id="IPR001958">
    <property type="entry name" value="Tet-R_TetA/multi-R_MdtG-like"/>
</dbReference>
<dbReference type="Proteomes" id="UP000218505">
    <property type="component" value="Chromosome"/>
</dbReference>
<dbReference type="GO" id="GO:0022857">
    <property type="term" value="F:transmembrane transporter activity"/>
    <property type="evidence" value="ECO:0007669"/>
    <property type="project" value="InterPro"/>
</dbReference>
<feature type="transmembrane region" description="Helical" evidence="7">
    <location>
        <begin position="228"/>
        <end position="254"/>
    </location>
</feature>
<keyword evidence="9" id="KW-1185">Reference proteome</keyword>
<dbReference type="AlphaFoldDB" id="A0A290Z9U0"/>
<dbReference type="Gene3D" id="1.20.1250.20">
    <property type="entry name" value="MFS general substrate transporter like domains"/>
    <property type="match status" value="1"/>
</dbReference>
<keyword evidence="6 7" id="KW-0472">Membrane</keyword>
<feature type="transmembrane region" description="Helical" evidence="7">
    <location>
        <begin position="173"/>
        <end position="193"/>
    </location>
</feature>
<comment type="subcellular location">
    <subcellularLocation>
        <location evidence="1">Cell membrane</location>
        <topology evidence="1">Multi-pass membrane protein</topology>
    </subcellularLocation>
</comment>
<evidence type="ECO:0000256" key="4">
    <source>
        <dbReference type="ARBA" id="ARBA00022692"/>
    </source>
</evidence>
<dbReference type="PRINTS" id="PR01035">
    <property type="entry name" value="TCRTETA"/>
</dbReference>
<proteinExistence type="predicted"/>
<gene>
    <name evidence="8" type="ORF">CNX65_22905</name>
</gene>
<evidence type="ECO:0000256" key="5">
    <source>
        <dbReference type="ARBA" id="ARBA00022989"/>
    </source>
</evidence>
<sequence length="419" mass="43268">MEVSAVRLTGRLSGGGVVLAGGVLVDSLGTGLFLAIVPVFVVLRLGVDPVQVGVVVGVANLIALASPGPAGWLADRFGAGPIWTFLLVGRAIGYSCFLFVSSFWWYALLLCALGLFDRASAPVQQVFLLQAEAPENRSRSMAVLRTGRNIGMSVGLLLGGIVVSVGTEAAFSAGFAVNAASYLVLLTVVRLLVRRRGAAGGAAPGGAAPVPRPEDERERDAVLRDRRYLTLAAGNAVLLLHDSVLFTLLPLWVISRTGLATGWVGPLLAVNTVLTIALQVPLTRWVRTIPAARATVLRALIPLLVATGLFLAAEQVSAALALPVVVLAVVLLTVGENMHTVGAFELSYRLAPERSLGAYLGAFDFGMAVQLAAGPPFMTLVVLRGALGWGALGGAFAAGAALVAAGAAGKARQEASERA</sequence>